<keyword evidence="1" id="KW-0472">Membrane</keyword>
<gene>
    <name evidence="2" type="ORF">SAMN05421811_102347</name>
</gene>
<keyword evidence="1" id="KW-0812">Transmembrane</keyword>
<keyword evidence="1" id="KW-1133">Transmembrane helix</keyword>
<evidence type="ECO:0000313" key="3">
    <source>
        <dbReference type="Proteomes" id="UP000199361"/>
    </source>
</evidence>
<organism evidence="2 3">
    <name type="scientific">Nonomuraea wenchangensis</name>
    <dbReference type="NCBI Taxonomy" id="568860"/>
    <lineage>
        <taxon>Bacteria</taxon>
        <taxon>Bacillati</taxon>
        <taxon>Actinomycetota</taxon>
        <taxon>Actinomycetes</taxon>
        <taxon>Streptosporangiales</taxon>
        <taxon>Streptosporangiaceae</taxon>
        <taxon>Nonomuraea</taxon>
    </lineage>
</organism>
<evidence type="ECO:0000256" key="1">
    <source>
        <dbReference type="SAM" id="Phobius"/>
    </source>
</evidence>
<dbReference type="STRING" id="568860.SAMN05421811_102347"/>
<reference evidence="2 3" key="1">
    <citation type="submission" date="2016-10" db="EMBL/GenBank/DDBJ databases">
        <authorList>
            <person name="de Groot N.N."/>
        </authorList>
    </citation>
    <scope>NUCLEOTIDE SEQUENCE [LARGE SCALE GENOMIC DNA]</scope>
    <source>
        <strain evidence="2 3">CGMCC 4.5598</strain>
    </source>
</reference>
<keyword evidence="3" id="KW-1185">Reference proteome</keyword>
<proteinExistence type="predicted"/>
<evidence type="ECO:0000313" key="2">
    <source>
        <dbReference type="EMBL" id="SET19848.1"/>
    </source>
</evidence>
<dbReference type="Proteomes" id="UP000199361">
    <property type="component" value="Unassembled WGS sequence"/>
</dbReference>
<name>A0A1I0CKZ2_9ACTN</name>
<protein>
    <submittedName>
        <fullName evidence="2">Uncharacterized protein</fullName>
    </submittedName>
</protein>
<dbReference type="AlphaFoldDB" id="A0A1I0CKZ2"/>
<sequence>MLPRDVPVIPYRGSCLIRATQRRLKQMYKEFALEAVVWIVPVAVLIGLALLVTA</sequence>
<accession>A0A1I0CKZ2</accession>
<feature type="transmembrane region" description="Helical" evidence="1">
    <location>
        <begin position="31"/>
        <end position="52"/>
    </location>
</feature>
<dbReference type="EMBL" id="FOHX01000002">
    <property type="protein sequence ID" value="SET19848.1"/>
    <property type="molecule type" value="Genomic_DNA"/>
</dbReference>